<dbReference type="GO" id="GO:0005737">
    <property type="term" value="C:cytoplasm"/>
    <property type="evidence" value="ECO:0007669"/>
    <property type="project" value="TreeGrafter"/>
</dbReference>
<dbReference type="Gene3D" id="3.60.21.10">
    <property type="match status" value="1"/>
</dbReference>
<dbReference type="Pfam" id="PF00149">
    <property type="entry name" value="Metallophos"/>
    <property type="match status" value="1"/>
</dbReference>
<feature type="domain" description="Calcineurin-like phosphoesterase" evidence="2">
    <location>
        <begin position="170"/>
        <end position="266"/>
    </location>
</feature>
<dbReference type="Proteomes" id="UP000758155">
    <property type="component" value="Unassembled WGS sequence"/>
</dbReference>
<dbReference type="AlphaFoldDB" id="A0A9P4WG11"/>
<protein>
    <submittedName>
        <fullName evidence="3">Purple acid phosphatase</fullName>
    </submittedName>
</protein>
<dbReference type="PANTHER" id="PTHR32440:SF0">
    <property type="entry name" value="PHOSPHATASE DCR2-RELATED"/>
    <property type="match status" value="1"/>
</dbReference>
<reference evidence="3" key="1">
    <citation type="submission" date="2019-04" db="EMBL/GenBank/DDBJ databases">
        <title>Sequencing of skin fungus with MAO and IRED activity.</title>
        <authorList>
            <person name="Marsaioli A.J."/>
            <person name="Bonatto J.M.C."/>
            <person name="Reis Junior O."/>
        </authorList>
    </citation>
    <scope>NUCLEOTIDE SEQUENCE</scope>
    <source>
        <strain evidence="3">28M1</strain>
    </source>
</reference>
<comment type="caution">
    <text evidence="3">The sequence shown here is derived from an EMBL/GenBank/DDBJ whole genome shotgun (WGS) entry which is preliminary data.</text>
</comment>
<sequence length="286" mass="32323">MPPAPVVTDLRVHLERPTKSDFDCSRDDDPGAQDWYRMDKDLCLHRGELKAYLYLKIKDQANLTAEDWVVTDIKTGLLRPADSPWMKCDGGVSVRREKFTVGVDQVVTAVDVVFGEDVEDPRPQWVTLQSPLWLRAHVDSPSARLTFLRGRGQPFPEIAPELRLSESDGFKIVQISDLHLRTGFGTCQDAMERDGTNLGPIRADQETLRLVEEILESERPNLVVLTGDQIHHDVDDSQSAIFKAVTPMIVRRIPWTVIFGNHDDEGRHASSRESPLSSQPGWKEHI</sequence>
<proteinExistence type="predicted"/>
<dbReference type="GO" id="GO:0004721">
    <property type="term" value="F:phosphoprotein phosphatase activity"/>
    <property type="evidence" value="ECO:0007669"/>
    <property type="project" value="TreeGrafter"/>
</dbReference>
<evidence type="ECO:0000259" key="2">
    <source>
        <dbReference type="Pfam" id="PF00149"/>
    </source>
</evidence>
<organism evidence="3 4">
    <name type="scientific">Didymella heteroderae</name>
    <dbReference type="NCBI Taxonomy" id="1769908"/>
    <lineage>
        <taxon>Eukaryota</taxon>
        <taxon>Fungi</taxon>
        <taxon>Dikarya</taxon>
        <taxon>Ascomycota</taxon>
        <taxon>Pezizomycotina</taxon>
        <taxon>Dothideomycetes</taxon>
        <taxon>Pleosporomycetidae</taxon>
        <taxon>Pleosporales</taxon>
        <taxon>Pleosporineae</taxon>
        <taxon>Didymellaceae</taxon>
        <taxon>Didymella</taxon>
    </lineage>
</organism>
<name>A0A9P4WG11_9PLEO</name>
<gene>
    <name evidence="3" type="primary">SIA1_2</name>
    <name evidence="3" type="ORF">E8E12_000786</name>
</gene>
<dbReference type="EMBL" id="SWKV01000152">
    <property type="protein sequence ID" value="KAF3031398.1"/>
    <property type="molecule type" value="Genomic_DNA"/>
</dbReference>
<keyword evidence="4" id="KW-1185">Reference proteome</keyword>
<dbReference type="SUPFAM" id="SSF56300">
    <property type="entry name" value="Metallo-dependent phosphatases"/>
    <property type="match status" value="1"/>
</dbReference>
<dbReference type="InterPro" id="IPR029052">
    <property type="entry name" value="Metallo-depent_PP-like"/>
</dbReference>
<evidence type="ECO:0000313" key="4">
    <source>
        <dbReference type="Proteomes" id="UP000758155"/>
    </source>
</evidence>
<accession>A0A9P4WG11</accession>
<evidence type="ECO:0000313" key="3">
    <source>
        <dbReference type="EMBL" id="KAF3031398.1"/>
    </source>
</evidence>
<feature type="region of interest" description="Disordered" evidence="1">
    <location>
        <begin position="266"/>
        <end position="286"/>
    </location>
</feature>
<dbReference type="OrthoDB" id="783096at2759"/>
<evidence type="ECO:0000256" key="1">
    <source>
        <dbReference type="SAM" id="MobiDB-lite"/>
    </source>
</evidence>
<dbReference type="PANTHER" id="PTHR32440">
    <property type="entry name" value="PHOSPHATASE DCR2-RELATED-RELATED"/>
    <property type="match status" value="1"/>
</dbReference>
<dbReference type="InterPro" id="IPR004843">
    <property type="entry name" value="Calcineurin-like_PHP"/>
</dbReference>